<keyword evidence="5 6" id="KW-0472">Membrane</keyword>
<feature type="transmembrane region" description="Helical" evidence="6">
    <location>
        <begin position="174"/>
        <end position="193"/>
    </location>
</feature>
<dbReference type="GO" id="GO:0005886">
    <property type="term" value="C:plasma membrane"/>
    <property type="evidence" value="ECO:0007669"/>
    <property type="project" value="UniProtKB-SubCell"/>
</dbReference>
<evidence type="ECO:0000256" key="2">
    <source>
        <dbReference type="ARBA" id="ARBA00022475"/>
    </source>
</evidence>
<keyword evidence="3 6" id="KW-0812">Transmembrane</keyword>
<comment type="subcellular location">
    <subcellularLocation>
        <location evidence="1">Cell membrane</location>
        <topology evidence="1">Multi-pass membrane protein</topology>
    </subcellularLocation>
</comment>
<dbReference type="InterPro" id="IPR019108">
    <property type="entry name" value="Caa3_assmbl_CtaG-rel"/>
</dbReference>
<reference evidence="7" key="1">
    <citation type="submission" date="2021-04" db="EMBL/GenBank/DDBJ databases">
        <title>Dactylosporangium aurantiacum NRRL B-8018 full assembly.</title>
        <authorList>
            <person name="Hartkoorn R.C."/>
            <person name="Beaudoing E."/>
            <person name="Hot D."/>
        </authorList>
    </citation>
    <scope>NUCLEOTIDE SEQUENCE</scope>
    <source>
        <strain evidence="7">NRRL B-8018</strain>
    </source>
</reference>
<gene>
    <name evidence="7" type="ORF">Daura_22285</name>
</gene>
<keyword evidence="8" id="KW-1185">Reference proteome</keyword>
<dbReference type="Proteomes" id="UP001058003">
    <property type="component" value="Chromosome"/>
</dbReference>
<evidence type="ECO:0000313" key="7">
    <source>
        <dbReference type="EMBL" id="UWZ58654.1"/>
    </source>
</evidence>
<keyword evidence="4 6" id="KW-1133">Transmembrane helix</keyword>
<evidence type="ECO:0000256" key="4">
    <source>
        <dbReference type="ARBA" id="ARBA00022989"/>
    </source>
</evidence>
<dbReference type="RefSeq" id="WP_081971748.1">
    <property type="nucleotide sequence ID" value="NZ_CP073767.1"/>
</dbReference>
<feature type="transmembrane region" description="Helical" evidence="6">
    <location>
        <begin position="242"/>
        <end position="265"/>
    </location>
</feature>
<feature type="transmembrane region" description="Helical" evidence="6">
    <location>
        <begin position="86"/>
        <end position="111"/>
    </location>
</feature>
<dbReference type="Pfam" id="PF09678">
    <property type="entry name" value="Caa3_CtaG"/>
    <property type="match status" value="1"/>
</dbReference>
<dbReference type="EMBL" id="CP073767">
    <property type="protein sequence ID" value="UWZ58654.1"/>
    <property type="molecule type" value="Genomic_DNA"/>
</dbReference>
<organism evidence="7 8">
    <name type="scientific">Dactylosporangium aurantiacum</name>
    <dbReference type="NCBI Taxonomy" id="35754"/>
    <lineage>
        <taxon>Bacteria</taxon>
        <taxon>Bacillati</taxon>
        <taxon>Actinomycetota</taxon>
        <taxon>Actinomycetes</taxon>
        <taxon>Micromonosporales</taxon>
        <taxon>Micromonosporaceae</taxon>
        <taxon>Dactylosporangium</taxon>
    </lineage>
</organism>
<feature type="transmembrane region" description="Helical" evidence="6">
    <location>
        <begin position="132"/>
        <end position="154"/>
    </location>
</feature>
<sequence>MPVVAHLAHGPDAAGERWSQVLCIAALAVVAAAYGRGVHELWLRRGAGAVVSRTRAGSFGAGLLLVAFALYGPVHELAERSFAGHMVQHMLLMLAAAPLLAFGGAGLPLLLAVPPSGRRLAARVRASAPVRWLRRPTNLLLAAGGLHSAVLWFWHLPLPYVAAEKHPAVHGAEHASLLGAAWLLWSTVLSPGVHRVRGPLAFLSLFATGMPAAALGAVLTLAPRPVYPPGTLAPAAPLRDQQLAGLIMWVPMDVVMGAVAVTLFLSWLRDLERRHPAGAPSPVAEEVPL</sequence>
<evidence type="ECO:0000256" key="6">
    <source>
        <dbReference type="SAM" id="Phobius"/>
    </source>
</evidence>
<dbReference type="AlphaFoldDB" id="A0A9Q9ISM3"/>
<feature type="transmembrane region" description="Helical" evidence="6">
    <location>
        <begin position="56"/>
        <end position="74"/>
    </location>
</feature>
<dbReference type="OrthoDB" id="259025at2"/>
<evidence type="ECO:0000256" key="1">
    <source>
        <dbReference type="ARBA" id="ARBA00004651"/>
    </source>
</evidence>
<protein>
    <submittedName>
        <fullName evidence="7">Cytochrome c oxidase assembly protein</fullName>
    </submittedName>
</protein>
<keyword evidence="2" id="KW-1003">Cell membrane</keyword>
<evidence type="ECO:0000313" key="8">
    <source>
        <dbReference type="Proteomes" id="UP001058003"/>
    </source>
</evidence>
<dbReference type="KEGG" id="daur:Daura_22285"/>
<evidence type="ECO:0000256" key="3">
    <source>
        <dbReference type="ARBA" id="ARBA00022692"/>
    </source>
</evidence>
<accession>A0A9Q9ISM3</accession>
<feature type="transmembrane region" description="Helical" evidence="6">
    <location>
        <begin position="18"/>
        <end position="35"/>
    </location>
</feature>
<name>A0A9Q9ISM3_9ACTN</name>
<evidence type="ECO:0000256" key="5">
    <source>
        <dbReference type="ARBA" id="ARBA00023136"/>
    </source>
</evidence>
<proteinExistence type="predicted"/>
<feature type="transmembrane region" description="Helical" evidence="6">
    <location>
        <begin position="200"/>
        <end position="222"/>
    </location>
</feature>